<reference evidence="2 3" key="1">
    <citation type="journal article" date="2016" name="Sci. Rep.">
        <title>Draft genome sequencing and secretome analysis of fungal phytopathogen Ascochyta rabiei provides insight into the necrotrophic effector repertoire.</title>
        <authorList>
            <person name="Verma S."/>
            <person name="Gazara R.K."/>
            <person name="Nizam S."/>
            <person name="Parween S."/>
            <person name="Chattopadhyay D."/>
            <person name="Verma P.K."/>
        </authorList>
    </citation>
    <scope>NUCLEOTIDE SEQUENCE [LARGE SCALE GENOMIC DNA]</scope>
    <source>
        <strain evidence="2 3">ArDII</strain>
    </source>
</reference>
<feature type="region of interest" description="Disordered" evidence="1">
    <location>
        <begin position="530"/>
        <end position="549"/>
    </location>
</feature>
<protein>
    <submittedName>
        <fullName evidence="2">Uncharacterized protein</fullName>
    </submittedName>
</protein>
<dbReference type="Proteomes" id="UP000076837">
    <property type="component" value="Unassembled WGS sequence"/>
</dbReference>
<dbReference type="STRING" id="5454.A0A163LFV5"/>
<evidence type="ECO:0000256" key="1">
    <source>
        <dbReference type="SAM" id="MobiDB-lite"/>
    </source>
</evidence>
<evidence type="ECO:0000313" key="3">
    <source>
        <dbReference type="Proteomes" id="UP000076837"/>
    </source>
</evidence>
<accession>A0A163LFV5</accession>
<name>A0A163LFV5_DIDRA</name>
<dbReference type="InterPro" id="IPR011990">
    <property type="entry name" value="TPR-like_helical_dom_sf"/>
</dbReference>
<dbReference type="EMBL" id="JYNV01000057">
    <property type="protein sequence ID" value="KZM27766.1"/>
    <property type="molecule type" value="Genomic_DNA"/>
</dbReference>
<dbReference type="Gene3D" id="1.25.40.10">
    <property type="entry name" value="Tetratricopeptide repeat domain"/>
    <property type="match status" value="2"/>
</dbReference>
<sequence length="627" mass="70830">METYKANSRNISHLEEAIQLAREAIRECPHDETNHLAGRKMTLAANLSLLCEATKEERHLDEAIRYNNEAVRSTKEGDPMRSARLCTLGNTIGKKYNRTNDIKDLEESLEYNREAKRLIRNSTDQAKRINIINSYSVRLLWHFERCGDRESLDESLARMQELVDTTPQDHPMWNQLTSNLCNRLITRYEVGNEQRDFHDAIERAEEAISRCSSMRNIVDKALTLYTLCLTIGARYRTTGALTDLTAAVEYAKQAVRLIPPEHIEYASVLQSKSLTLLMLYERHENPSDLDEAIRSGEDSATVVIHRDRQAMIYTNLGTLYGHRWMLGDKTNDKDLEMAITYCRRRLGLQLREPGGLVNLANWLLATQKRDVLDEAIALAEEAFGMMVEVPDHPDRARVAHTLAKAWESRYRSRGQESDGGAEDRRRAKEGDWTGVYEAAAAAVELLPLLSPRCIKQSDQQHALLQFAGLAGRAAAAALEADRGAPEALRLLECGRCVISVHRFYVGRLRGTHADLAQRFEDLRDRLPGFSRSGRTRHAAGGEVTERHRCHQHRIPMRRIHSWREQGGTPAPVATLYCPSPAEGPVRRQARQAGTCPARHRYMRSCNGLGPCAAHRLGTTSAQGSTRQ</sequence>
<dbReference type="AlphaFoldDB" id="A0A163LFV5"/>
<dbReference type="SUPFAM" id="SSF48452">
    <property type="entry name" value="TPR-like"/>
    <property type="match status" value="1"/>
</dbReference>
<evidence type="ECO:0000313" key="2">
    <source>
        <dbReference type="EMBL" id="KZM27766.1"/>
    </source>
</evidence>
<keyword evidence="3" id="KW-1185">Reference proteome</keyword>
<proteinExistence type="predicted"/>
<organism evidence="2 3">
    <name type="scientific">Didymella rabiei</name>
    <name type="common">Chickpea ascochyta blight fungus</name>
    <name type="synonym">Mycosphaerella rabiei</name>
    <dbReference type="NCBI Taxonomy" id="5454"/>
    <lineage>
        <taxon>Eukaryota</taxon>
        <taxon>Fungi</taxon>
        <taxon>Dikarya</taxon>
        <taxon>Ascomycota</taxon>
        <taxon>Pezizomycotina</taxon>
        <taxon>Dothideomycetes</taxon>
        <taxon>Pleosporomycetidae</taxon>
        <taxon>Pleosporales</taxon>
        <taxon>Pleosporineae</taxon>
        <taxon>Didymellaceae</taxon>
        <taxon>Ascochyta</taxon>
    </lineage>
</organism>
<comment type="caution">
    <text evidence="2">The sequence shown here is derived from an EMBL/GenBank/DDBJ whole genome shotgun (WGS) entry which is preliminary data.</text>
</comment>
<gene>
    <name evidence="2" type="ORF">ST47_g1094</name>
</gene>